<dbReference type="WBParaSite" id="RSKR_0000348800.1">
    <property type="protein sequence ID" value="RSKR_0000348800.1"/>
    <property type="gene ID" value="RSKR_0000348800"/>
</dbReference>
<name>A0AC35TRA6_9BILA</name>
<dbReference type="Proteomes" id="UP000095286">
    <property type="component" value="Unplaced"/>
</dbReference>
<accession>A0AC35TRA6</accession>
<sequence>MVEESSASYKPRTRSFQHVLASMTAGGLAGTLAKTVIAPLDRTKINFQVSKKKIYSFRGAIKFVVKTYKTEGFLALWRGNSATMIRVVPYAAIQFSAHEEWKHLLHVDKDGQKTPVKRYIAGSLAALTASSITFPLDVLKARLATSTRAEYKNIWSICVKNYYEFGWTTFFRGMTPTLMGVIPYAGSSFFTYETLKMMYHEEMGHEVTPVFRVIFGAIGGLIGQTSSYPLDIVRRRMQTGVVPRGQGVFATIVEIGKNEGIINGLYKGLSMNWIKGPIAVGISFTTYDLIHIRLKKAFSLEGNY</sequence>
<evidence type="ECO:0000313" key="2">
    <source>
        <dbReference type="WBParaSite" id="RSKR_0000348800.1"/>
    </source>
</evidence>
<proteinExistence type="predicted"/>
<evidence type="ECO:0000313" key="1">
    <source>
        <dbReference type="Proteomes" id="UP000095286"/>
    </source>
</evidence>
<protein>
    <submittedName>
        <fullName evidence="2">Mitochondrial coenzyme A transporter SLC25A42</fullName>
    </submittedName>
</protein>
<reference evidence="2" key="1">
    <citation type="submission" date="2016-11" db="UniProtKB">
        <authorList>
            <consortium name="WormBaseParasite"/>
        </authorList>
    </citation>
    <scope>IDENTIFICATION</scope>
    <source>
        <strain evidence="2">KR3021</strain>
    </source>
</reference>
<organism evidence="1 2">
    <name type="scientific">Rhabditophanes sp. KR3021</name>
    <dbReference type="NCBI Taxonomy" id="114890"/>
    <lineage>
        <taxon>Eukaryota</taxon>
        <taxon>Metazoa</taxon>
        <taxon>Ecdysozoa</taxon>
        <taxon>Nematoda</taxon>
        <taxon>Chromadorea</taxon>
        <taxon>Rhabditida</taxon>
        <taxon>Tylenchina</taxon>
        <taxon>Panagrolaimomorpha</taxon>
        <taxon>Strongyloidoidea</taxon>
        <taxon>Alloionematidae</taxon>
        <taxon>Rhabditophanes</taxon>
    </lineage>
</organism>